<dbReference type="EMBL" id="MT144595">
    <property type="protein sequence ID" value="QJH94064.1"/>
    <property type="molecule type" value="Genomic_DNA"/>
</dbReference>
<evidence type="ECO:0000313" key="2">
    <source>
        <dbReference type="EMBL" id="QJH94064.1"/>
    </source>
</evidence>
<organism evidence="1">
    <name type="scientific">viral metagenome</name>
    <dbReference type="NCBI Taxonomy" id="1070528"/>
    <lineage>
        <taxon>unclassified sequences</taxon>
        <taxon>metagenomes</taxon>
        <taxon>organismal metagenomes</taxon>
    </lineage>
</organism>
<proteinExistence type="predicted"/>
<dbReference type="AlphaFoldDB" id="A0A6H1ZFI2"/>
<evidence type="ECO:0000313" key="1">
    <source>
        <dbReference type="EMBL" id="QJA45950.1"/>
    </source>
</evidence>
<gene>
    <name evidence="1" type="ORF">TM448A00289_0017</name>
    <name evidence="2" type="ORF">TM448B00173_0034</name>
</gene>
<dbReference type="EMBL" id="MT144000">
    <property type="protein sequence ID" value="QJA45950.1"/>
    <property type="molecule type" value="Genomic_DNA"/>
</dbReference>
<protein>
    <submittedName>
        <fullName evidence="1">Uncharacterized protein</fullName>
    </submittedName>
</protein>
<sequence length="44" mass="5115">MKEWDKWREYIASGAKGSWPSDAFESLLDHFDEVIEKAKATPED</sequence>
<accession>A0A6H1ZFI2</accession>
<name>A0A6H1ZFI2_9ZZZZ</name>
<reference evidence="1" key="1">
    <citation type="submission" date="2020-03" db="EMBL/GenBank/DDBJ databases">
        <title>The deep terrestrial virosphere.</title>
        <authorList>
            <person name="Holmfeldt K."/>
            <person name="Nilsson E."/>
            <person name="Simone D."/>
            <person name="Lopez-Fernandez M."/>
            <person name="Wu X."/>
            <person name="de Brujin I."/>
            <person name="Lundin D."/>
            <person name="Andersson A."/>
            <person name="Bertilsson S."/>
            <person name="Dopson M."/>
        </authorList>
    </citation>
    <scope>NUCLEOTIDE SEQUENCE</scope>
    <source>
        <strain evidence="1">TM448A00289</strain>
        <strain evidence="2">TM448B00173</strain>
    </source>
</reference>